<dbReference type="Gene3D" id="3.40.190.10">
    <property type="entry name" value="Periplasmic binding protein-like II"/>
    <property type="match status" value="4"/>
</dbReference>
<accession>A0ABP8K173</accession>
<proteinExistence type="inferred from homology"/>
<dbReference type="Proteomes" id="UP001500635">
    <property type="component" value="Unassembled WGS sequence"/>
</dbReference>
<dbReference type="InterPro" id="IPR050490">
    <property type="entry name" value="Bact_solute-bd_prot1"/>
</dbReference>
<dbReference type="InterPro" id="IPR006059">
    <property type="entry name" value="SBP"/>
</dbReference>
<evidence type="ECO:0000256" key="3">
    <source>
        <dbReference type="ARBA" id="ARBA00022729"/>
    </source>
</evidence>
<name>A0ABP8K173_9ACTN</name>
<sequence length="464" mass="49691">MRRGPGRRIAAALTAAVCATTVAGCGSSGGRPVISVYVPADSAKTVQEVAGACSTDRYTVAGFALPKDADGQRLQLARRVTGNDHTLDIMGMDVTWTAEFAEAGWILPLPTDFSAKVAQKVLAGPLKTATWQDKLFAVPAWTNTELLWYRKDALAKVLGHPITSEPKLTWDQLVEYAKRSGELGGPTQIESQAAQYEGLVVWFNTLLESAGGQMVADDGKTVTLTDTPAHRAATVRALTIMKNVATAPGHDPSFTQLMEDPGRLAMESGKAIFQVNWPYVFAGMQKDAAGGSVPFLTDMTKYANAVSNPTDAQLHEMNQLIRQKFDFAPYPSVYPGQTAKNTIGGVNYAVSKTSRHPDYAFAAIDCLTNAAAEKVYALDAGTPPVLPSLYDDPDFVKAYPMAKLIRDQLQADTAAVRPPTPLYQAMSTLLQAKLSPVGAWDPAQLADTLTDAANKALSQKGLIP</sequence>
<evidence type="ECO:0000256" key="1">
    <source>
        <dbReference type="ARBA" id="ARBA00008520"/>
    </source>
</evidence>
<comment type="similarity">
    <text evidence="1">Belongs to the bacterial solute-binding protein 1 family.</text>
</comment>
<keyword evidence="2" id="KW-0813">Transport</keyword>
<organism evidence="5 6">
    <name type="scientific">Tsukamurella soli</name>
    <dbReference type="NCBI Taxonomy" id="644556"/>
    <lineage>
        <taxon>Bacteria</taxon>
        <taxon>Bacillati</taxon>
        <taxon>Actinomycetota</taxon>
        <taxon>Actinomycetes</taxon>
        <taxon>Mycobacteriales</taxon>
        <taxon>Tsukamurellaceae</taxon>
        <taxon>Tsukamurella</taxon>
    </lineage>
</organism>
<evidence type="ECO:0000256" key="2">
    <source>
        <dbReference type="ARBA" id="ARBA00022448"/>
    </source>
</evidence>
<evidence type="ECO:0000256" key="4">
    <source>
        <dbReference type="SAM" id="SignalP"/>
    </source>
</evidence>
<dbReference type="Pfam" id="PF01547">
    <property type="entry name" value="SBP_bac_1"/>
    <property type="match status" value="1"/>
</dbReference>
<feature type="signal peptide" evidence="4">
    <location>
        <begin position="1"/>
        <end position="23"/>
    </location>
</feature>
<gene>
    <name evidence="5" type="ORF">GCM10023147_35260</name>
</gene>
<evidence type="ECO:0000313" key="5">
    <source>
        <dbReference type="EMBL" id="GAA4398721.1"/>
    </source>
</evidence>
<dbReference type="RefSeq" id="WP_344998406.1">
    <property type="nucleotide sequence ID" value="NZ_BAABFR010000064.1"/>
</dbReference>
<reference evidence="6" key="1">
    <citation type="journal article" date="2019" name="Int. J. Syst. Evol. Microbiol.">
        <title>The Global Catalogue of Microorganisms (GCM) 10K type strain sequencing project: providing services to taxonomists for standard genome sequencing and annotation.</title>
        <authorList>
            <consortium name="The Broad Institute Genomics Platform"/>
            <consortium name="The Broad Institute Genome Sequencing Center for Infectious Disease"/>
            <person name="Wu L."/>
            <person name="Ma J."/>
        </authorList>
    </citation>
    <scope>NUCLEOTIDE SEQUENCE [LARGE SCALE GENOMIC DNA]</scope>
    <source>
        <strain evidence="6">JCM 17688</strain>
    </source>
</reference>
<dbReference type="EMBL" id="BAABFR010000064">
    <property type="protein sequence ID" value="GAA4398721.1"/>
    <property type="molecule type" value="Genomic_DNA"/>
</dbReference>
<feature type="chain" id="PRO_5045510906" evidence="4">
    <location>
        <begin position="24"/>
        <end position="464"/>
    </location>
</feature>
<dbReference type="PROSITE" id="PS51257">
    <property type="entry name" value="PROKAR_LIPOPROTEIN"/>
    <property type="match status" value="1"/>
</dbReference>
<evidence type="ECO:0000313" key="6">
    <source>
        <dbReference type="Proteomes" id="UP001500635"/>
    </source>
</evidence>
<dbReference type="SUPFAM" id="SSF53850">
    <property type="entry name" value="Periplasmic binding protein-like II"/>
    <property type="match status" value="1"/>
</dbReference>
<protein>
    <submittedName>
        <fullName evidence="5">ABC transporter substrate-binding protein</fullName>
    </submittedName>
</protein>
<dbReference type="PANTHER" id="PTHR43649">
    <property type="entry name" value="ARABINOSE-BINDING PROTEIN-RELATED"/>
    <property type="match status" value="1"/>
</dbReference>
<comment type="caution">
    <text evidence="5">The sequence shown here is derived from an EMBL/GenBank/DDBJ whole genome shotgun (WGS) entry which is preliminary data.</text>
</comment>
<dbReference type="PANTHER" id="PTHR43649:SF34">
    <property type="entry name" value="ABC TRANSPORTER PERIPLASMIC-BINDING PROTEIN YCJN-RELATED"/>
    <property type="match status" value="1"/>
</dbReference>
<keyword evidence="3 4" id="KW-0732">Signal</keyword>
<keyword evidence="6" id="KW-1185">Reference proteome</keyword>